<proteinExistence type="predicted"/>
<keyword evidence="1" id="KW-1133">Transmembrane helix</keyword>
<dbReference type="AlphaFoldDB" id="A0A8H4REL7"/>
<dbReference type="PANTHER" id="PTHR35043">
    <property type="entry name" value="TRANSCRIPTION FACTOR DOMAIN-CONTAINING PROTEIN"/>
    <property type="match status" value="1"/>
</dbReference>
<protein>
    <submittedName>
        <fullName evidence="2">Uncharacterized protein</fullName>
    </submittedName>
</protein>
<keyword evidence="1" id="KW-0812">Transmembrane</keyword>
<dbReference type="OrthoDB" id="3061561at2759"/>
<dbReference type="Proteomes" id="UP000566819">
    <property type="component" value="Unassembled WGS sequence"/>
</dbReference>
<gene>
    <name evidence="2" type="ORF">G7Y89_g11374</name>
</gene>
<evidence type="ECO:0000256" key="1">
    <source>
        <dbReference type="SAM" id="Phobius"/>
    </source>
</evidence>
<evidence type="ECO:0000313" key="2">
    <source>
        <dbReference type="EMBL" id="KAF4626782.1"/>
    </source>
</evidence>
<feature type="transmembrane region" description="Helical" evidence="1">
    <location>
        <begin position="534"/>
        <end position="553"/>
    </location>
</feature>
<evidence type="ECO:0000313" key="3">
    <source>
        <dbReference type="Proteomes" id="UP000566819"/>
    </source>
</evidence>
<comment type="caution">
    <text evidence="2">The sequence shown here is derived from an EMBL/GenBank/DDBJ whole genome shotgun (WGS) entry which is preliminary data.</text>
</comment>
<dbReference type="EMBL" id="JAAMPI010001085">
    <property type="protein sequence ID" value="KAF4626782.1"/>
    <property type="molecule type" value="Genomic_DNA"/>
</dbReference>
<organism evidence="2 3">
    <name type="scientific">Cudoniella acicularis</name>
    <dbReference type="NCBI Taxonomy" id="354080"/>
    <lineage>
        <taxon>Eukaryota</taxon>
        <taxon>Fungi</taxon>
        <taxon>Dikarya</taxon>
        <taxon>Ascomycota</taxon>
        <taxon>Pezizomycotina</taxon>
        <taxon>Leotiomycetes</taxon>
        <taxon>Helotiales</taxon>
        <taxon>Tricladiaceae</taxon>
        <taxon>Cudoniella</taxon>
    </lineage>
</organism>
<keyword evidence="3" id="KW-1185">Reference proteome</keyword>
<name>A0A8H4REL7_9HELO</name>
<accession>A0A8H4REL7</accession>
<sequence length="640" mass="71950">MAARHPIVGSRTAVVSEDYLFPPPEYPTWALWSAARHHRTDKVGHHPIYPNAAITSLKQIDLSILNTELDTTIPPLRGLELDEVETVLPYWRQYLTSHRRMAEIFDTFLLTIICDDFLPNSRYGMHLLPEDRARPSLDEELLKQFLPFWSICLVPLYACERTPIEHGTYNFPIERALKETNLPPEHLEMHARLLRQICEVEVRGDRDEYIETHTTNESPTALKAPAYYDIKSSVHLSREHLSSMSSPALFAVLLFAGHAQGYTKFNTVCTAPNSTVNFVSSPDTRGTLDILWSCLFTMIACTYTVLHLNVPEQRAGRDPGWRGDLKWTVRGVWVSVKWMLVTILAPEILLSKNWGDLEFAKTATAMMERFAATDGVPWTLTHSLLANMGGFIIKGNFTIPAAGNLSELQELPKTTWQEITGNLDEGNELATILIENASAGKTIGTSHNAQSDSELLLDNGSREQTEQLFHVDALDIFRLRELGLLRSLPNTSLEEVKDKDKTDTFARVITVTQISWMVLQVITRAARHLPISQLEIAVVAFAACAIIIFGLNWQKPRSVKVPFTLPSIVEKTDTHDLQSVLQSIATRRAHTNVDSGVIEMFLVTARMGKKLPSRPGNPIRNTYSGTVTRKFVDIADTLHV</sequence>
<dbReference type="PANTHER" id="PTHR35043:SF7">
    <property type="entry name" value="TRANSCRIPTION FACTOR DOMAIN-CONTAINING PROTEIN"/>
    <property type="match status" value="1"/>
</dbReference>
<reference evidence="2 3" key="1">
    <citation type="submission" date="2020-03" db="EMBL/GenBank/DDBJ databases">
        <title>Draft Genome Sequence of Cudoniella acicularis.</title>
        <authorList>
            <person name="Buettner E."/>
            <person name="Kellner H."/>
        </authorList>
    </citation>
    <scope>NUCLEOTIDE SEQUENCE [LARGE SCALE GENOMIC DNA]</scope>
    <source>
        <strain evidence="2 3">DSM 108380</strain>
    </source>
</reference>
<keyword evidence="1" id="KW-0472">Membrane</keyword>